<comment type="caution">
    <text evidence="1">The sequence shown here is derived from an EMBL/GenBank/DDBJ whole genome shotgun (WGS) entry which is preliminary data.</text>
</comment>
<gene>
    <name evidence="1" type="ORF">NQ317_011047</name>
</gene>
<keyword evidence="2" id="KW-1185">Reference proteome</keyword>
<sequence>MAKANFRCVAVWKVVDDVVYLELYKSQTNTGQVKSINEVMLEQGYAEPSTESYLSRADHEKRMRVANAENSILEAARLSKEKMVNYDDFDAPVVKENYKIIQLRGPFSPLEIKLHGSIESSLNKSVDIDGSSVNTVLLDTELQNYHTRLLVAGYVGQTMNGARLRLRQTTMLPNIPGLPMLLSLLFCPTMRVKLSNDGTRVASILCGLGYNEYTDKAYYQAHDLSLVLDTELTEDEVNKINQIRFYMNQGVKLMYDLSQEMVGQQEMIRTQNSLKKELIELIRMPRRQVERINVKFANVWWKNNIDAVILKPSTCDDAEFIWPLLWFVKLNNIKNYSPNVSKNLDDLDQIARNMTPVPPNMMCELCREPVFDVYEVREHLVSNSHKEAFKRI</sequence>
<reference evidence="1" key="1">
    <citation type="journal article" date="2023" name="Insect Mol. Biol.">
        <title>Genome sequencing provides insights into the evolution of gene families encoding plant cell wall-degrading enzymes in longhorned beetles.</title>
        <authorList>
            <person name="Shin N.R."/>
            <person name="Okamura Y."/>
            <person name="Kirsch R."/>
            <person name="Pauchet Y."/>
        </authorList>
    </citation>
    <scope>NUCLEOTIDE SEQUENCE</scope>
    <source>
        <strain evidence="1">MMC_N1</strain>
    </source>
</reference>
<evidence type="ECO:0000313" key="1">
    <source>
        <dbReference type="EMBL" id="KAJ8973119.1"/>
    </source>
</evidence>
<evidence type="ECO:0000313" key="2">
    <source>
        <dbReference type="Proteomes" id="UP001162164"/>
    </source>
</evidence>
<name>A0ABQ9J663_9CUCU</name>
<proteinExistence type="predicted"/>
<accession>A0ABQ9J663</accession>
<dbReference type="EMBL" id="JAPWTJ010001237">
    <property type="protein sequence ID" value="KAJ8973119.1"/>
    <property type="molecule type" value="Genomic_DNA"/>
</dbReference>
<organism evidence="1 2">
    <name type="scientific">Molorchus minor</name>
    <dbReference type="NCBI Taxonomy" id="1323400"/>
    <lineage>
        <taxon>Eukaryota</taxon>
        <taxon>Metazoa</taxon>
        <taxon>Ecdysozoa</taxon>
        <taxon>Arthropoda</taxon>
        <taxon>Hexapoda</taxon>
        <taxon>Insecta</taxon>
        <taxon>Pterygota</taxon>
        <taxon>Neoptera</taxon>
        <taxon>Endopterygota</taxon>
        <taxon>Coleoptera</taxon>
        <taxon>Polyphaga</taxon>
        <taxon>Cucujiformia</taxon>
        <taxon>Chrysomeloidea</taxon>
        <taxon>Cerambycidae</taxon>
        <taxon>Lamiinae</taxon>
        <taxon>Monochamini</taxon>
        <taxon>Molorchus</taxon>
    </lineage>
</organism>
<protein>
    <submittedName>
        <fullName evidence="1">Uncharacterized protein</fullName>
    </submittedName>
</protein>
<dbReference type="Proteomes" id="UP001162164">
    <property type="component" value="Unassembled WGS sequence"/>
</dbReference>